<gene>
    <name evidence="2" type="ORF">HETSPECPRED_009454</name>
</gene>
<protein>
    <submittedName>
        <fullName evidence="2">Uncharacterized protein</fullName>
    </submittedName>
</protein>
<dbReference type="AlphaFoldDB" id="A0A8H3G2K3"/>
<dbReference type="OrthoDB" id="10572127at2759"/>
<organism evidence="2 3">
    <name type="scientific">Heterodermia speciosa</name>
    <dbReference type="NCBI Taxonomy" id="116794"/>
    <lineage>
        <taxon>Eukaryota</taxon>
        <taxon>Fungi</taxon>
        <taxon>Dikarya</taxon>
        <taxon>Ascomycota</taxon>
        <taxon>Pezizomycotina</taxon>
        <taxon>Lecanoromycetes</taxon>
        <taxon>OSLEUM clade</taxon>
        <taxon>Lecanoromycetidae</taxon>
        <taxon>Caliciales</taxon>
        <taxon>Physciaceae</taxon>
        <taxon>Heterodermia</taxon>
    </lineage>
</organism>
<keyword evidence="3" id="KW-1185">Reference proteome</keyword>
<dbReference type="Proteomes" id="UP000664521">
    <property type="component" value="Unassembled WGS sequence"/>
</dbReference>
<comment type="caution">
    <text evidence="2">The sequence shown here is derived from an EMBL/GenBank/DDBJ whole genome shotgun (WGS) entry which is preliminary data.</text>
</comment>
<proteinExistence type="predicted"/>
<name>A0A8H3G2K3_9LECA</name>
<evidence type="ECO:0000313" key="3">
    <source>
        <dbReference type="Proteomes" id="UP000664521"/>
    </source>
</evidence>
<reference evidence="2" key="1">
    <citation type="submission" date="2021-03" db="EMBL/GenBank/DDBJ databases">
        <authorList>
            <person name="Tagirdzhanova G."/>
        </authorList>
    </citation>
    <scope>NUCLEOTIDE SEQUENCE</scope>
</reference>
<dbReference type="EMBL" id="CAJPDS010000079">
    <property type="protein sequence ID" value="CAF9935071.1"/>
    <property type="molecule type" value="Genomic_DNA"/>
</dbReference>
<accession>A0A8H3G2K3</accession>
<evidence type="ECO:0000313" key="2">
    <source>
        <dbReference type="EMBL" id="CAF9935071.1"/>
    </source>
</evidence>
<feature type="region of interest" description="Disordered" evidence="1">
    <location>
        <begin position="187"/>
        <end position="220"/>
    </location>
</feature>
<sequence>MILLSLLLALSCSALQPAAVTQLHNRSQPIAPNLLFQPYRTNPPPINFRPIKPNVYLTTVPNSGLDTISISNLGRFLLPFNLLAQDLLYAYEGTWNQLVAARGRTQTSVRDGVFEQTSTFRAAHSPRSREAFTLAQLQSIITILFRFAETFGSGTRDLHYVYRRGGRAIHVDGYLKLHSSSSSMLTSNSTFPSLSPPPNLPSKSTPLQKTNLTLPNSSPPDPLTLPAHDLLHMHPAATTTFSVYGASIPLPALAAALMALYAWGWGLVVQHRTDDISIGIPADEPLLIHPEIEIDLRADVGRSGGVKVGQGGWLPLWVIKSVLMSLLEFGLEWGAREMGVEYEETGDGGRGCWGYVTRGRGGGGIG</sequence>
<evidence type="ECO:0000256" key="1">
    <source>
        <dbReference type="SAM" id="MobiDB-lite"/>
    </source>
</evidence>